<dbReference type="InterPro" id="IPR001173">
    <property type="entry name" value="Glyco_trans_2-like"/>
</dbReference>
<evidence type="ECO:0000259" key="1">
    <source>
        <dbReference type="Pfam" id="PF00535"/>
    </source>
</evidence>
<feature type="domain" description="Glycosyltransferase 2-like" evidence="1">
    <location>
        <begin position="6"/>
        <end position="150"/>
    </location>
</feature>
<dbReference type="Pfam" id="PF00535">
    <property type="entry name" value="Glycos_transf_2"/>
    <property type="match status" value="1"/>
</dbReference>
<evidence type="ECO:0000313" key="2">
    <source>
        <dbReference type="EMBL" id="AEW03666.1"/>
    </source>
</evidence>
<dbReference type="SUPFAM" id="SSF53448">
    <property type="entry name" value="Nucleotide-diphospho-sugar transferases"/>
    <property type="match status" value="1"/>
</dbReference>
<dbReference type="Gene3D" id="3.90.550.10">
    <property type="entry name" value="Spore Coat Polysaccharide Biosynthesis Protein SpsA, Chain A"/>
    <property type="match status" value="1"/>
</dbReference>
<dbReference type="CDD" id="cd00761">
    <property type="entry name" value="Glyco_tranf_GTA_type"/>
    <property type="match status" value="1"/>
</dbReference>
<dbReference type="EMBL" id="CP003179">
    <property type="protein sequence ID" value="AEW03666.1"/>
    <property type="molecule type" value="Genomic_DNA"/>
</dbReference>
<evidence type="ECO:0000313" key="3">
    <source>
        <dbReference type="Proteomes" id="UP000005439"/>
    </source>
</evidence>
<gene>
    <name evidence="2" type="ordered locus">Sulac_0093</name>
</gene>
<dbReference type="AlphaFoldDB" id="G8TVM7"/>
<dbReference type="PANTHER" id="PTHR43685:SF2">
    <property type="entry name" value="GLYCOSYLTRANSFERASE 2-LIKE DOMAIN-CONTAINING PROTEIN"/>
    <property type="match status" value="1"/>
</dbReference>
<proteinExistence type="predicted"/>
<dbReference type="PATRIC" id="fig|679936.5.peg.100"/>
<reference evidence="2 3" key="2">
    <citation type="journal article" date="2012" name="Stand. Genomic Sci.">
        <title>Complete genome sequence of the moderately thermophilic mineral-sulfide-oxidizing firmicute Sulfobacillus acidophilus type strain (NAL(T)).</title>
        <authorList>
            <person name="Anderson I."/>
            <person name="Chertkov O."/>
            <person name="Chen A."/>
            <person name="Saunders E."/>
            <person name="Lapidus A."/>
            <person name="Nolan M."/>
            <person name="Lucas S."/>
            <person name="Hammon N."/>
            <person name="Deshpande S."/>
            <person name="Cheng J.F."/>
            <person name="Han C."/>
            <person name="Tapia R."/>
            <person name="Goodwin L.A."/>
            <person name="Pitluck S."/>
            <person name="Liolios K."/>
            <person name="Pagani I."/>
            <person name="Ivanova N."/>
            <person name="Mikhailova N."/>
            <person name="Pati A."/>
            <person name="Palaniappan K."/>
            <person name="Land M."/>
            <person name="Pan C."/>
            <person name="Rohde M."/>
            <person name="Pukall R."/>
            <person name="Goker M."/>
            <person name="Detter J.C."/>
            <person name="Woyke T."/>
            <person name="Bristow J."/>
            <person name="Eisen J.A."/>
            <person name="Markowitz V."/>
            <person name="Hugenholtz P."/>
            <person name="Kyrpides N.C."/>
            <person name="Klenk H.P."/>
            <person name="Mavromatis K."/>
        </authorList>
    </citation>
    <scope>NUCLEOTIDE SEQUENCE [LARGE SCALE GENOMIC DNA]</scope>
    <source>
        <strain evidence="3">ATCC 700253 / DSM 10332 / NAL</strain>
    </source>
</reference>
<reference evidence="3" key="1">
    <citation type="submission" date="2011-12" db="EMBL/GenBank/DDBJ databases">
        <title>The complete genome of chromosome of Sulfobacillus acidophilus DSM 10332.</title>
        <authorList>
            <person name="Lucas S."/>
            <person name="Han J."/>
            <person name="Lapidus A."/>
            <person name="Bruce D."/>
            <person name="Goodwin L."/>
            <person name="Pitluck S."/>
            <person name="Peters L."/>
            <person name="Kyrpides N."/>
            <person name="Mavromatis K."/>
            <person name="Ivanova N."/>
            <person name="Mikhailova N."/>
            <person name="Chertkov O."/>
            <person name="Saunders E."/>
            <person name="Detter J.C."/>
            <person name="Tapia R."/>
            <person name="Han C."/>
            <person name="Land M."/>
            <person name="Hauser L."/>
            <person name="Markowitz V."/>
            <person name="Cheng J.-F."/>
            <person name="Hugenholtz P."/>
            <person name="Woyke T."/>
            <person name="Wu D."/>
            <person name="Pukall R."/>
            <person name="Gehrich-Schroeter G."/>
            <person name="Schneider S."/>
            <person name="Klenk H.-P."/>
            <person name="Eisen J.A."/>
        </authorList>
    </citation>
    <scope>NUCLEOTIDE SEQUENCE [LARGE SCALE GENOMIC DNA]</scope>
    <source>
        <strain evidence="3">ATCC 700253 / DSM 10332 / NAL</strain>
    </source>
</reference>
<dbReference type="GO" id="GO:0016740">
    <property type="term" value="F:transferase activity"/>
    <property type="evidence" value="ECO:0007669"/>
    <property type="project" value="UniProtKB-KW"/>
</dbReference>
<dbReference type="InterPro" id="IPR050834">
    <property type="entry name" value="Glycosyltransf_2"/>
</dbReference>
<organism evidence="2 3">
    <name type="scientific">Sulfobacillus acidophilus (strain ATCC 700253 / DSM 10332 / NAL)</name>
    <dbReference type="NCBI Taxonomy" id="679936"/>
    <lineage>
        <taxon>Bacteria</taxon>
        <taxon>Bacillati</taxon>
        <taxon>Bacillota</taxon>
        <taxon>Clostridia</taxon>
        <taxon>Eubacteriales</taxon>
        <taxon>Clostridiales Family XVII. Incertae Sedis</taxon>
        <taxon>Sulfobacillus</taxon>
    </lineage>
</organism>
<dbReference type="PANTHER" id="PTHR43685">
    <property type="entry name" value="GLYCOSYLTRANSFERASE"/>
    <property type="match status" value="1"/>
</dbReference>
<protein>
    <submittedName>
        <fullName evidence="2">Glycosyl transferase family 2</fullName>
    </submittedName>
</protein>
<dbReference type="STRING" id="679936.Sulac_0093"/>
<dbReference type="InterPro" id="IPR029044">
    <property type="entry name" value="Nucleotide-diphossugar_trans"/>
</dbReference>
<keyword evidence="2" id="KW-0808">Transferase</keyword>
<accession>G8TVM7</accession>
<sequence>MTQVGVVIPVYYGRAYLEKALASVRQQTAEAFVEILVVEDGTPEEHRAQDIANRYDARYLCLPTNQGVWVARWTGAESLGPADYLAFLDQDDWWEPTFLERTLADLEDHPTAGFAVTNARIVSPDQPDRLLYQVPPTLKLRDLKMANQIVSPSQVLLRMAAWQEVKSRLAPDPAISGADDWLLWLALLSEGFTAVYRAEPLTVYRDHPGGAHHHLTHRDQPLIDTWFPRLGFSPWDQRQVRARQRLDALVSGWRQGRKSVHALLKAVQADPLAWTAAVIWRWKMKQYKRRA</sequence>
<dbReference type="KEGG" id="sap:Sulac_0093"/>
<dbReference type="Proteomes" id="UP000005439">
    <property type="component" value="Chromosome"/>
</dbReference>
<dbReference type="HOGENOM" id="CLU_956228_0_0_9"/>
<name>G8TVM7_SULAD</name>
<keyword evidence="3" id="KW-1185">Reference proteome</keyword>